<keyword evidence="4" id="KW-1185">Reference proteome</keyword>
<dbReference type="InterPro" id="IPR016181">
    <property type="entry name" value="Acyl_CoA_acyltransferase"/>
</dbReference>
<comment type="caution">
    <text evidence="3">The sequence shown here is derived from an EMBL/GenBank/DDBJ whole genome shotgun (WGS) entry which is preliminary data.</text>
</comment>
<dbReference type="Proteomes" id="UP000321464">
    <property type="component" value="Unassembled WGS sequence"/>
</dbReference>
<sequence length="163" mass="17597">MPEITYRPYAKSDEDAVIAHILAIQQGEFAVPVTAEDQPDLRAVAEVYQSGTGGFWVAEMGGRIVGTIGLIGYGANEGALRKMFVAAEARGRDLGVAGRLLDILVDHARASGIVGITLGTIERLHAARRFYEKNGFVLIAPDNLPEGFPRMAVDTHFYRLALG</sequence>
<accession>A0A512AMI5</accession>
<dbReference type="InterPro" id="IPR050769">
    <property type="entry name" value="NAT_camello-type"/>
</dbReference>
<dbReference type="AlphaFoldDB" id="A0A512AMI5"/>
<gene>
    <name evidence="3" type="ORF">NSE01_27230</name>
</gene>
<evidence type="ECO:0000313" key="3">
    <source>
        <dbReference type="EMBL" id="GEO00891.1"/>
    </source>
</evidence>
<proteinExistence type="predicted"/>
<dbReference type="Pfam" id="PF00583">
    <property type="entry name" value="Acetyltransf_1"/>
    <property type="match status" value="1"/>
</dbReference>
<keyword evidence="1 3" id="KW-0808">Transferase</keyword>
<organism evidence="3 4">
    <name type="scientific">Novosphingobium sediminis</name>
    <dbReference type="NCBI Taxonomy" id="707214"/>
    <lineage>
        <taxon>Bacteria</taxon>
        <taxon>Pseudomonadati</taxon>
        <taxon>Pseudomonadota</taxon>
        <taxon>Alphaproteobacteria</taxon>
        <taxon>Sphingomonadales</taxon>
        <taxon>Sphingomonadaceae</taxon>
        <taxon>Novosphingobium</taxon>
    </lineage>
</organism>
<feature type="domain" description="N-acetyltransferase" evidence="2">
    <location>
        <begin position="4"/>
        <end position="156"/>
    </location>
</feature>
<dbReference type="Gene3D" id="3.40.630.30">
    <property type="match status" value="1"/>
</dbReference>
<dbReference type="RefSeq" id="WP_147160224.1">
    <property type="nucleotide sequence ID" value="NZ_BJYR01000018.1"/>
</dbReference>
<evidence type="ECO:0000313" key="4">
    <source>
        <dbReference type="Proteomes" id="UP000321464"/>
    </source>
</evidence>
<dbReference type="PANTHER" id="PTHR13947:SF37">
    <property type="entry name" value="LD18367P"/>
    <property type="match status" value="1"/>
</dbReference>
<dbReference type="EMBL" id="BJYR01000018">
    <property type="protein sequence ID" value="GEO00891.1"/>
    <property type="molecule type" value="Genomic_DNA"/>
</dbReference>
<evidence type="ECO:0000259" key="2">
    <source>
        <dbReference type="PROSITE" id="PS51186"/>
    </source>
</evidence>
<name>A0A512AMI5_9SPHN</name>
<dbReference type="SUPFAM" id="SSF55729">
    <property type="entry name" value="Acyl-CoA N-acyltransferases (Nat)"/>
    <property type="match status" value="1"/>
</dbReference>
<dbReference type="InterPro" id="IPR000182">
    <property type="entry name" value="GNAT_dom"/>
</dbReference>
<dbReference type="PROSITE" id="PS51186">
    <property type="entry name" value="GNAT"/>
    <property type="match status" value="1"/>
</dbReference>
<dbReference type="CDD" id="cd04301">
    <property type="entry name" value="NAT_SF"/>
    <property type="match status" value="1"/>
</dbReference>
<dbReference type="PANTHER" id="PTHR13947">
    <property type="entry name" value="GNAT FAMILY N-ACETYLTRANSFERASE"/>
    <property type="match status" value="1"/>
</dbReference>
<reference evidence="3 4" key="1">
    <citation type="submission" date="2019-07" db="EMBL/GenBank/DDBJ databases">
        <title>Whole genome shotgun sequence of Novosphingobium sediminis NBRC 106119.</title>
        <authorList>
            <person name="Hosoyama A."/>
            <person name="Uohara A."/>
            <person name="Ohji S."/>
            <person name="Ichikawa N."/>
        </authorList>
    </citation>
    <scope>NUCLEOTIDE SEQUENCE [LARGE SCALE GENOMIC DNA]</scope>
    <source>
        <strain evidence="3 4">NBRC 106119</strain>
    </source>
</reference>
<dbReference type="OrthoDB" id="9799681at2"/>
<dbReference type="GO" id="GO:0008080">
    <property type="term" value="F:N-acetyltransferase activity"/>
    <property type="evidence" value="ECO:0007669"/>
    <property type="project" value="InterPro"/>
</dbReference>
<protein>
    <submittedName>
        <fullName evidence="3">N-acetyltransferase</fullName>
    </submittedName>
</protein>
<evidence type="ECO:0000256" key="1">
    <source>
        <dbReference type="ARBA" id="ARBA00022679"/>
    </source>
</evidence>